<name>A0A8S3PRR7_MYTED</name>
<dbReference type="SMART" id="SM00110">
    <property type="entry name" value="C1Q"/>
    <property type="match status" value="2"/>
</dbReference>
<proteinExistence type="predicted"/>
<evidence type="ECO:0000256" key="1">
    <source>
        <dbReference type="ARBA" id="ARBA00004613"/>
    </source>
</evidence>
<dbReference type="OrthoDB" id="6368610at2759"/>
<dbReference type="PANTHER" id="PTHR15427:SF33">
    <property type="entry name" value="COLLAGEN IV NC1 DOMAIN-CONTAINING PROTEIN"/>
    <property type="match status" value="1"/>
</dbReference>
<feature type="region of interest" description="Disordered" evidence="3">
    <location>
        <begin position="81"/>
        <end position="118"/>
    </location>
</feature>
<feature type="compositionally biased region" description="Polar residues" evidence="3">
    <location>
        <begin position="90"/>
        <end position="118"/>
    </location>
</feature>
<evidence type="ECO:0000313" key="6">
    <source>
        <dbReference type="EMBL" id="CAG2186719.1"/>
    </source>
</evidence>
<dbReference type="Gene3D" id="2.60.120.40">
    <property type="match status" value="2"/>
</dbReference>
<dbReference type="GO" id="GO:0005581">
    <property type="term" value="C:collagen trimer"/>
    <property type="evidence" value="ECO:0007669"/>
    <property type="project" value="UniProtKB-KW"/>
</dbReference>
<feature type="domain" description="C1q" evidence="5">
    <location>
        <begin position="362"/>
        <end position="500"/>
    </location>
</feature>
<reference evidence="6" key="1">
    <citation type="submission" date="2021-03" db="EMBL/GenBank/DDBJ databases">
        <authorList>
            <person name="Bekaert M."/>
        </authorList>
    </citation>
    <scope>NUCLEOTIDE SEQUENCE</scope>
</reference>
<dbReference type="EMBL" id="CAJPWZ010000143">
    <property type="protein sequence ID" value="CAG2186719.1"/>
    <property type="molecule type" value="Genomic_DNA"/>
</dbReference>
<keyword evidence="4" id="KW-0732">Signal</keyword>
<organism evidence="6 7">
    <name type="scientific">Mytilus edulis</name>
    <name type="common">Blue mussel</name>
    <dbReference type="NCBI Taxonomy" id="6550"/>
    <lineage>
        <taxon>Eukaryota</taxon>
        <taxon>Metazoa</taxon>
        <taxon>Spiralia</taxon>
        <taxon>Lophotrochozoa</taxon>
        <taxon>Mollusca</taxon>
        <taxon>Bivalvia</taxon>
        <taxon>Autobranchia</taxon>
        <taxon>Pteriomorphia</taxon>
        <taxon>Mytilida</taxon>
        <taxon>Mytiloidea</taxon>
        <taxon>Mytilidae</taxon>
        <taxon>Mytilinae</taxon>
        <taxon>Mytilus</taxon>
    </lineage>
</organism>
<sequence>MYFTVVIIFLTACISGSYGYRSGLGSGIRLVVGRRRYGGYGVRQGIGYIPVIESRTDAGYGPVFVSKGGYSHGPVAVNGEHSSGYGNGVGSTLPSGNGSANGTVSGSGQEANNSLSGDGNNPVVSSVFAGGNGDGHGGVIADGNGGGFGGDLGLGIGGEFGGGNGGSFTTRNGGGNGGSFITGNDLGFPIQFGGGNVVGINTGNVGRLLSHSVVETLVYLILETVVDSLFDSVVETGFGAGFSTGNVGGFPSGFTTGIGDGFPDGNLGGFSNFPGYPTEPVVSGGYNGYGGFGGVYNGYDRYSGYGARYGSVFGARYRPNKGLRRDTGSVVIKVQKSLFDDLIGMMIKLKGTEGHGTDTELSQNKTPAFTSYQESVQDLSSREIVKFDKVWTNNLNAYDVNTGVFTAPIPGLYYFSAVVMSEAGKHLFLHLWHNDKKTAASYTHGDGYKTGTFDMVLNLEKVTASIYDIETRPINESSVMPIATLPSLVILLLNKNNSTFSYVFYLKIIEVYDAVLEKSLFDDLIGMMLKLKGTEHIAHRKELRQNDIPAFTAYRNSAQSLSSNAVVKFDKLWTNNLNTYDVTTGVFTAPIAGLYHFSAVVMSISGKTLFLSLWQNDTKTAGSYTYGDGYKTGTFDVVLTLKKGDRIYIRCRGGGHDSQSIFSNNDN</sequence>
<dbReference type="InterPro" id="IPR001073">
    <property type="entry name" value="C1q_dom"/>
</dbReference>
<dbReference type="AlphaFoldDB" id="A0A8S3PRR7"/>
<evidence type="ECO:0000256" key="2">
    <source>
        <dbReference type="ARBA" id="ARBA00022525"/>
    </source>
</evidence>
<gene>
    <name evidence="6" type="ORF">MEDL_2266</name>
</gene>
<evidence type="ECO:0000313" key="7">
    <source>
        <dbReference type="Proteomes" id="UP000683360"/>
    </source>
</evidence>
<keyword evidence="7" id="KW-1185">Reference proteome</keyword>
<dbReference type="PANTHER" id="PTHR15427">
    <property type="entry name" value="EMILIN ELASTIN MICROFIBRIL INTERFACE-LOCATED PROTEIN ELASTIN MICROFIBRIL INTERFACER"/>
    <property type="match status" value="1"/>
</dbReference>
<protein>
    <submittedName>
        <fullName evidence="6">COL8A</fullName>
    </submittedName>
</protein>
<keyword evidence="2" id="KW-0964">Secreted</keyword>
<evidence type="ECO:0000256" key="3">
    <source>
        <dbReference type="SAM" id="MobiDB-lite"/>
    </source>
</evidence>
<dbReference type="InterPro" id="IPR008983">
    <property type="entry name" value="Tumour_necrosis_fac-like_dom"/>
</dbReference>
<feature type="signal peptide" evidence="4">
    <location>
        <begin position="1"/>
        <end position="19"/>
    </location>
</feature>
<comment type="caution">
    <text evidence="6">The sequence shown here is derived from an EMBL/GenBank/DDBJ whole genome shotgun (WGS) entry which is preliminary data.</text>
</comment>
<dbReference type="PRINTS" id="PR00007">
    <property type="entry name" value="COMPLEMNTC1Q"/>
</dbReference>
<comment type="subcellular location">
    <subcellularLocation>
        <location evidence="1">Secreted</location>
    </subcellularLocation>
</comment>
<accession>A0A8S3PRR7</accession>
<feature type="domain" description="C1q" evidence="5">
    <location>
        <begin position="544"/>
        <end position="667"/>
    </location>
</feature>
<evidence type="ECO:0000256" key="4">
    <source>
        <dbReference type="SAM" id="SignalP"/>
    </source>
</evidence>
<feature type="chain" id="PRO_5035939823" evidence="4">
    <location>
        <begin position="20"/>
        <end position="667"/>
    </location>
</feature>
<dbReference type="PROSITE" id="PS50871">
    <property type="entry name" value="C1Q"/>
    <property type="match status" value="2"/>
</dbReference>
<dbReference type="SUPFAM" id="SSF49842">
    <property type="entry name" value="TNF-like"/>
    <property type="match status" value="2"/>
</dbReference>
<dbReference type="Proteomes" id="UP000683360">
    <property type="component" value="Unassembled WGS sequence"/>
</dbReference>
<evidence type="ECO:0000259" key="5">
    <source>
        <dbReference type="PROSITE" id="PS50871"/>
    </source>
</evidence>
<dbReference type="Pfam" id="PF00386">
    <property type="entry name" value="C1q"/>
    <property type="match status" value="2"/>
</dbReference>
<dbReference type="InterPro" id="IPR050392">
    <property type="entry name" value="Collagen/C1q_domain"/>
</dbReference>